<feature type="transmembrane region" description="Helical" evidence="6">
    <location>
        <begin position="88"/>
        <end position="108"/>
    </location>
</feature>
<keyword evidence="3 6" id="KW-0812">Transmembrane</keyword>
<dbReference type="GeneID" id="92815541"/>
<feature type="domain" description="DUF2179" evidence="7">
    <location>
        <begin position="243"/>
        <end position="297"/>
    </location>
</feature>
<proteinExistence type="predicted"/>
<keyword evidence="2" id="KW-1003">Cell membrane</keyword>
<name>G5H9V7_9BACT</name>
<dbReference type="InterPro" id="IPR019264">
    <property type="entry name" value="DUF2179"/>
</dbReference>
<dbReference type="PATRIC" id="fig|742725.3.peg.1505"/>
<dbReference type="InterPro" id="IPR003740">
    <property type="entry name" value="YitT"/>
</dbReference>
<comment type="subcellular location">
    <subcellularLocation>
        <location evidence="1">Cell membrane</location>
        <topology evidence="1">Multi-pass membrane protein</topology>
    </subcellularLocation>
</comment>
<evidence type="ECO:0000256" key="1">
    <source>
        <dbReference type="ARBA" id="ARBA00004651"/>
    </source>
</evidence>
<dbReference type="Pfam" id="PF02588">
    <property type="entry name" value="YitT_membrane"/>
    <property type="match status" value="1"/>
</dbReference>
<dbReference type="Gene3D" id="3.30.70.120">
    <property type="match status" value="1"/>
</dbReference>
<dbReference type="AlphaFoldDB" id="G5H9V7"/>
<dbReference type="EMBL" id="ADLD01000013">
    <property type="protein sequence ID" value="EHB91373.1"/>
    <property type="molecule type" value="Genomic_DNA"/>
</dbReference>
<gene>
    <name evidence="8" type="ORF">HMPREF9450_01422</name>
</gene>
<dbReference type="eggNOG" id="COG1284">
    <property type="taxonomic scope" value="Bacteria"/>
</dbReference>
<dbReference type="HOGENOM" id="CLU_063199_1_1_10"/>
<dbReference type="InterPro" id="IPR051461">
    <property type="entry name" value="UPF0750_membrane"/>
</dbReference>
<dbReference type="CDD" id="cd16380">
    <property type="entry name" value="YitT_C"/>
    <property type="match status" value="1"/>
</dbReference>
<feature type="transmembrane region" description="Helical" evidence="6">
    <location>
        <begin position="171"/>
        <end position="191"/>
    </location>
</feature>
<evidence type="ECO:0000259" key="7">
    <source>
        <dbReference type="Pfam" id="PF10035"/>
    </source>
</evidence>
<dbReference type="InterPro" id="IPR015867">
    <property type="entry name" value="N-reg_PII/ATP_PRibTrfase_C"/>
</dbReference>
<dbReference type="Proteomes" id="UP000006008">
    <property type="component" value="Unassembled WGS sequence"/>
</dbReference>
<evidence type="ECO:0000256" key="3">
    <source>
        <dbReference type="ARBA" id="ARBA00022692"/>
    </source>
</evidence>
<feature type="transmembrane region" description="Helical" evidence="6">
    <location>
        <begin position="21"/>
        <end position="39"/>
    </location>
</feature>
<keyword evidence="9" id="KW-1185">Reference proteome</keyword>
<reference evidence="8 9" key="1">
    <citation type="submission" date="2011-08" db="EMBL/GenBank/DDBJ databases">
        <title>The Genome Sequence of Alistipes indistinctus YIT 12060.</title>
        <authorList>
            <consortium name="The Broad Institute Genome Sequencing Platform"/>
            <person name="Earl A."/>
            <person name="Ward D."/>
            <person name="Feldgarden M."/>
            <person name="Gevers D."/>
            <person name="Morotomi M."/>
            <person name="Young S.K."/>
            <person name="Zeng Q."/>
            <person name="Gargeya S."/>
            <person name="Fitzgerald M."/>
            <person name="Haas B."/>
            <person name="Abouelleil A."/>
            <person name="Alvarado L."/>
            <person name="Arachchi H.M."/>
            <person name="Berlin A."/>
            <person name="Brown A."/>
            <person name="Chapman S.B."/>
            <person name="Chen Z."/>
            <person name="Dunbar C."/>
            <person name="Freedman E."/>
            <person name="Gearin G."/>
            <person name="Gellesch M."/>
            <person name="Goldberg J."/>
            <person name="Griggs A."/>
            <person name="Gujja S."/>
            <person name="Heiman D."/>
            <person name="Howarth C."/>
            <person name="Larson L."/>
            <person name="Lui A."/>
            <person name="MacDonald P.J.P."/>
            <person name="Montmayeur A."/>
            <person name="Murphy C."/>
            <person name="Neiman D."/>
            <person name="Pearson M."/>
            <person name="Priest M."/>
            <person name="Roberts A."/>
            <person name="Saif S."/>
            <person name="Shea T."/>
            <person name="Shenoy N."/>
            <person name="Sisk P."/>
            <person name="Stolte C."/>
            <person name="Sykes S."/>
            <person name="Wortman J."/>
            <person name="Nusbaum C."/>
            <person name="Birren B."/>
        </authorList>
    </citation>
    <scope>NUCLEOTIDE SEQUENCE [LARGE SCALE GENOMIC DNA]</scope>
    <source>
        <strain evidence="8 9">YIT 12060</strain>
    </source>
</reference>
<accession>G5H9V7</accession>
<dbReference type="OrthoDB" id="1422399at2"/>
<dbReference type="PANTHER" id="PTHR33545">
    <property type="entry name" value="UPF0750 MEMBRANE PROTEIN YITT-RELATED"/>
    <property type="match status" value="1"/>
</dbReference>
<dbReference type="RefSeq" id="WP_009134228.1">
    <property type="nucleotide sequence ID" value="NZ_CP102250.1"/>
</dbReference>
<organism evidence="8 9">
    <name type="scientific">Alistipes indistinctus YIT 12060</name>
    <dbReference type="NCBI Taxonomy" id="742725"/>
    <lineage>
        <taxon>Bacteria</taxon>
        <taxon>Pseudomonadati</taxon>
        <taxon>Bacteroidota</taxon>
        <taxon>Bacteroidia</taxon>
        <taxon>Bacteroidales</taxon>
        <taxon>Rikenellaceae</taxon>
        <taxon>Alistipes</taxon>
    </lineage>
</organism>
<evidence type="ECO:0000313" key="9">
    <source>
        <dbReference type="Proteomes" id="UP000006008"/>
    </source>
</evidence>
<feature type="transmembrane region" description="Helical" evidence="6">
    <location>
        <begin position="128"/>
        <end position="147"/>
    </location>
</feature>
<dbReference type="Pfam" id="PF10035">
    <property type="entry name" value="DUF2179"/>
    <property type="match status" value="1"/>
</dbReference>
<keyword evidence="5 6" id="KW-0472">Membrane</keyword>
<keyword evidence="4 6" id="KW-1133">Transmembrane helix</keyword>
<protein>
    <recommendedName>
        <fullName evidence="7">DUF2179 domain-containing protein</fullName>
    </recommendedName>
</protein>
<evidence type="ECO:0000256" key="4">
    <source>
        <dbReference type="ARBA" id="ARBA00022989"/>
    </source>
</evidence>
<dbReference type="STRING" id="742725.HMPREF9450_01422"/>
<feature type="transmembrane region" description="Helical" evidence="6">
    <location>
        <begin position="59"/>
        <end position="81"/>
    </location>
</feature>
<comment type="caution">
    <text evidence="8">The sequence shown here is derived from an EMBL/GenBank/DDBJ whole genome shotgun (WGS) entry which is preliminary data.</text>
</comment>
<dbReference type="GO" id="GO:0005886">
    <property type="term" value="C:plasma membrane"/>
    <property type="evidence" value="ECO:0007669"/>
    <property type="project" value="UniProtKB-SubCell"/>
</dbReference>
<evidence type="ECO:0000256" key="5">
    <source>
        <dbReference type="ARBA" id="ARBA00023136"/>
    </source>
</evidence>
<evidence type="ECO:0000313" key="8">
    <source>
        <dbReference type="EMBL" id="EHB91373.1"/>
    </source>
</evidence>
<evidence type="ECO:0000256" key="2">
    <source>
        <dbReference type="ARBA" id="ARBA00022475"/>
    </source>
</evidence>
<evidence type="ECO:0000256" key="6">
    <source>
        <dbReference type="SAM" id="Phobius"/>
    </source>
</evidence>
<dbReference type="PANTHER" id="PTHR33545:SF9">
    <property type="entry name" value="UPF0750 MEMBRANE PROTEIN YITE"/>
    <property type="match status" value="1"/>
</dbReference>
<dbReference type="PIRSF" id="PIRSF006483">
    <property type="entry name" value="Membrane_protein_YitT"/>
    <property type="match status" value="1"/>
</dbReference>
<sequence length="305" mass="33516">MEFALTEKYRRYASRRRIKSVLWLVCGSILMSAGFVLFMNPYQVVPGGVYGLGIVLHALFPSIQVGTFGLMFDIPLLLIGLKVFGRMFGAKTVTAALLIPVLMNTMTYFIGENPATMFGGKMDLSNDLFLVCIFGGVLIGAGLGMIIKTEATSGGTDIVAMLLVKYARFSFSRGVLLVDSLVVIFGMVVLGDWRLPLYSLVTIFVTTRVIDFIVDGASYDKLLFIISDRNDDIREYILEKMGRGGTFIKSSGMYTGAGREMIFLVVSRSEVSAIKGMIKEIDPQSFVVIVDAHQTYGDGFKAFPD</sequence>